<protein>
    <submittedName>
        <fullName evidence="1">Uncharacterized protein</fullName>
    </submittedName>
</protein>
<gene>
    <name evidence="1" type="ORF">NONO_c28900</name>
</gene>
<dbReference type="OrthoDB" id="4561414at2"/>
<dbReference type="Proteomes" id="UP000019150">
    <property type="component" value="Chromosome"/>
</dbReference>
<dbReference type="AlphaFoldDB" id="W5TET9"/>
<name>W5TET9_9NOCA</name>
<dbReference type="Gene3D" id="3.40.50.720">
    <property type="entry name" value="NAD(P)-binding Rossmann-like Domain"/>
    <property type="match status" value="1"/>
</dbReference>
<proteinExistence type="predicted"/>
<sequence>MTKSADRDATSIPVAIVGADNPIGSAIDRVCRERSVAVVGRVTRRGWVIDGPPRVVIDVGPAEQVWDSAEFCQQWGSALLYCAPEPQRSGLRRLRELSGTVAVGIVTTPGDGWPARVLASRLLDLAGELATAASGWYRIDGAVPQRY</sequence>
<dbReference type="EMBL" id="CP006850">
    <property type="protein sequence ID" value="AHH17679.1"/>
    <property type="molecule type" value="Genomic_DNA"/>
</dbReference>
<accession>W5TET9</accession>
<dbReference type="STRING" id="1415166.NONO_c28900"/>
<dbReference type="PATRIC" id="fig|1415166.3.peg.2962"/>
<reference evidence="1 2" key="1">
    <citation type="journal article" date="2014" name="Appl. Environ. Microbiol.">
        <title>Insights into the Microbial Degradation of Rubber and Gutta-Percha by Analysis of the Complete Genome of Nocardia nova SH22a.</title>
        <authorList>
            <person name="Luo Q."/>
            <person name="Hiessl S."/>
            <person name="Poehlein A."/>
            <person name="Daniel R."/>
            <person name="Steinbuchel A."/>
        </authorList>
    </citation>
    <scope>NUCLEOTIDE SEQUENCE [LARGE SCALE GENOMIC DNA]</scope>
    <source>
        <strain evidence="1">SH22a</strain>
    </source>
</reference>
<dbReference type="RefSeq" id="WP_025349143.1">
    <property type="nucleotide sequence ID" value="NZ_CP006850.1"/>
</dbReference>
<dbReference type="HOGENOM" id="CLU_1766106_0_0_11"/>
<keyword evidence="2" id="KW-1185">Reference proteome</keyword>
<evidence type="ECO:0000313" key="2">
    <source>
        <dbReference type="Proteomes" id="UP000019150"/>
    </source>
</evidence>
<evidence type="ECO:0000313" key="1">
    <source>
        <dbReference type="EMBL" id="AHH17679.1"/>
    </source>
</evidence>
<organism evidence="1 2">
    <name type="scientific">Nocardia nova SH22a</name>
    <dbReference type="NCBI Taxonomy" id="1415166"/>
    <lineage>
        <taxon>Bacteria</taxon>
        <taxon>Bacillati</taxon>
        <taxon>Actinomycetota</taxon>
        <taxon>Actinomycetes</taxon>
        <taxon>Mycobacteriales</taxon>
        <taxon>Nocardiaceae</taxon>
        <taxon>Nocardia</taxon>
    </lineage>
</organism>
<dbReference type="KEGG" id="nno:NONO_c28900"/>